<dbReference type="Gene3D" id="2.60.40.4370">
    <property type="match status" value="1"/>
</dbReference>
<dbReference type="RefSeq" id="XP_056476210.1">
    <property type="nucleotide sequence ID" value="XM_056615853.1"/>
</dbReference>
<accession>A0A9W9FMW5</accession>
<dbReference type="AlphaFoldDB" id="A0A9W9FMW5"/>
<dbReference type="GeneID" id="81354832"/>
<reference evidence="3" key="2">
    <citation type="journal article" date="2023" name="IMA Fungus">
        <title>Comparative genomic study of the Penicillium genus elucidates a diverse pangenome and 15 lateral gene transfer events.</title>
        <authorList>
            <person name="Petersen C."/>
            <person name="Sorensen T."/>
            <person name="Nielsen M.R."/>
            <person name="Sondergaard T.E."/>
            <person name="Sorensen J.L."/>
            <person name="Fitzpatrick D.A."/>
            <person name="Frisvad J.C."/>
            <person name="Nielsen K.L."/>
        </authorList>
    </citation>
    <scope>NUCLEOTIDE SEQUENCE</scope>
    <source>
        <strain evidence="3">IBT 30761</strain>
    </source>
</reference>
<dbReference type="Pfam" id="PF10419">
    <property type="entry name" value="TFIIIC_sub6"/>
    <property type="match status" value="1"/>
</dbReference>
<name>A0A9W9FMW5_9EURO</name>
<feature type="region of interest" description="Disordered" evidence="1">
    <location>
        <begin position="32"/>
        <end position="76"/>
    </location>
</feature>
<protein>
    <recommendedName>
        <fullName evidence="2">Transcription factor TFIIIC triple barrel domain-containing protein</fullName>
    </recommendedName>
</protein>
<proteinExistence type="predicted"/>
<dbReference type="OrthoDB" id="1877767at2759"/>
<dbReference type="EMBL" id="JAPQKI010000004">
    <property type="protein sequence ID" value="KAJ5102830.1"/>
    <property type="molecule type" value="Genomic_DNA"/>
</dbReference>
<dbReference type="Proteomes" id="UP001149074">
    <property type="component" value="Unassembled WGS sequence"/>
</dbReference>
<evidence type="ECO:0000256" key="1">
    <source>
        <dbReference type="SAM" id="MobiDB-lite"/>
    </source>
</evidence>
<comment type="caution">
    <text evidence="3">The sequence shown here is derived from an EMBL/GenBank/DDBJ whole genome shotgun (WGS) entry which is preliminary data.</text>
</comment>
<sequence length="278" mass="30663">MATAAAIDDSDDEWEYEYDPTETESFYLNLDLTSYHGPVRPPRQRQGAQDKDQAPQNDAGDDPDLDAFTPLESAETNSVGRERIQILGLHTCNPIVSYLNQMFSCSWADQIGTELLFSHPDTDPDKDPACPTPLVQGPAFELLAANSVKLLGRKTRITASGAPGFVHDGSVPSSMQTTGPSSVPGRPTNLSNQAQFIRKLQELKQAKGETDTVRTTFSHQRNVNVARRLAAWARTEAQVAEIRRLNELAAHGNPDALAQLEELFRAYCDEDPSEQMYS</sequence>
<reference evidence="3" key="1">
    <citation type="submission" date="2022-11" db="EMBL/GenBank/DDBJ databases">
        <authorList>
            <person name="Petersen C."/>
        </authorList>
    </citation>
    <scope>NUCLEOTIDE SEQUENCE</scope>
    <source>
        <strain evidence="3">IBT 30761</strain>
    </source>
</reference>
<evidence type="ECO:0000313" key="4">
    <source>
        <dbReference type="Proteomes" id="UP001149074"/>
    </source>
</evidence>
<evidence type="ECO:0000259" key="2">
    <source>
        <dbReference type="Pfam" id="PF10419"/>
    </source>
</evidence>
<organism evidence="3 4">
    <name type="scientific">Penicillium argentinense</name>
    <dbReference type="NCBI Taxonomy" id="1131581"/>
    <lineage>
        <taxon>Eukaryota</taxon>
        <taxon>Fungi</taxon>
        <taxon>Dikarya</taxon>
        <taxon>Ascomycota</taxon>
        <taxon>Pezizomycotina</taxon>
        <taxon>Eurotiomycetes</taxon>
        <taxon>Eurotiomycetidae</taxon>
        <taxon>Eurotiales</taxon>
        <taxon>Aspergillaceae</taxon>
        <taxon>Penicillium</taxon>
    </lineage>
</organism>
<gene>
    <name evidence="3" type="ORF">N7532_003359</name>
</gene>
<keyword evidence="4" id="KW-1185">Reference proteome</keyword>
<feature type="region of interest" description="Disordered" evidence="1">
    <location>
        <begin position="1"/>
        <end position="20"/>
    </location>
</feature>
<evidence type="ECO:0000313" key="3">
    <source>
        <dbReference type="EMBL" id="KAJ5102830.1"/>
    </source>
</evidence>
<feature type="domain" description="Transcription factor TFIIIC triple barrel" evidence="2">
    <location>
        <begin position="21"/>
        <end position="157"/>
    </location>
</feature>
<feature type="compositionally biased region" description="Acidic residues" evidence="1">
    <location>
        <begin position="8"/>
        <end position="20"/>
    </location>
</feature>
<feature type="compositionally biased region" description="Polar residues" evidence="1">
    <location>
        <begin position="171"/>
        <end position="181"/>
    </location>
</feature>
<feature type="region of interest" description="Disordered" evidence="1">
    <location>
        <begin position="163"/>
        <end position="188"/>
    </location>
</feature>
<dbReference type="InterPro" id="IPR019481">
    <property type="entry name" value="TFIIIC_triple_barrel"/>
</dbReference>